<dbReference type="AlphaFoldDB" id="A0A1C4YMD8"/>
<evidence type="ECO:0008006" key="3">
    <source>
        <dbReference type="Google" id="ProtNLM"/>
    </source>
</evidence>
<evidence type="ECO:0000313" key="1">
    <source>
        <dbReference type="EMBL" id="SCF21818.1"/>
    </source>
</evidence>
<proteinExistence type="predicted"/>
<reference evidence="1 2" key="1">
    <citation type="submission" date="2016-06" db="EMBL/GenBank/DDBJ databases">
        <authorList>
            <person name="Kjaerup R.B."/>
            <person name="Dalgaard T.S."/>
            <person name="Juul-Madsen H.R."/>
        </authorList>
    </citation>
    <scope>NUCLEOTIDE SEQUENCE [LARGE SCALE GENOMIC DNA]</scope>
    <source>
        <strain evidence="1 2">DSM 45626</strain>
    </source>
</reference>
<accession>A0A1C4YMD8</accession>
<dbReference type="Proteomes" id="UP000199375">
    <property type="component" value="Unassembled WGS sequence"/>
</dbReference>
<protein>
    <recommendedName>
        <fullName evidence="3">Transposase, Mutator family</fullName>
    </recommendedName>
</protein>
<organism evidence="1 2">
    <name type="scientific">Micromonospora haikouensis</name>
    <dbReference type="NCBI Taxonomy" id="686309"/>
    <lineage>
        <taxon>Bacteria</taxon>
        <taxon>Bacillati</taxon>
        <taxon>Actinomycetota</taxon>
        <taxon>Actinomycetes</taxon>
        <taxon>Micromonosporales</taxon>
        <taxon>Micromonosporaceae</taxon>
        <taxon>Micromonospora</taxon>
    </lineage>
</organism>
<evidence type="ECO:0000313" key="2">
    <source>
        <dbReference type="Proteomes" id="UP000199375"/>
    </source>
</evidence>
<sequence>MLTVVNPEEPTPAVVSAPVVSAPVVSGGSLIDEIVRDGARRMLAAALEAEVAAYVAAHAGERDENGRRLVVRNGHARPR</sequence>
<dbReference type="EMBL" id="FMCW01000056">
    <property type="protein sequence ID" value="SCF21818.1"/>
    <property type="molecule type" value="Genomic_DNA"/>
</dbReference>
<gene>
    <name evidence="1" type="ORF">GA0070558_1561</name>
</gene>
<feature type="non-terminal residue" evidence="1">
    <location>
        <position position="79"/>
    </location>
</feature>
<name>A0A1C4YMD8_9ACTN</name>